<comment type="caution">
    <text evidence="2">The sequence shown here is derived from an EMBL/GenBank/DDBJ whole genome shotgun (WGS) entry which is preliminary data.</text>
</comment>
<evidence type="ECO:0000313" key="3">
    <source>
        <dbReference type="Proteomes" id="UP001440599"/>
    </source>
</evidence>
<accession>A0ABV1EMM8</accession>
<sequence>MKQNRYDTGTGRITLVAVLSALSFIFLYVSTIVPTAQMGVVAIAGLFPAGAVVSAGLGAGFFCYSVSGLLGLLLIPNKGNALLYLLFLGLWPMLKSLCERLSKRWLEWVCKLAIFNAALSLLWIALRSVLLPFLPVALNSTWLIYLTGNIAFLIYDIGFSKLIAFYMVRIDRVLRKTT</sequence>
<feature type="transmembrane region" description="Helical" evidence="1">
    <location>
        <begin position="110"/>
        <end position="130"/>
    </location>
</feature>
<proteinExistence type="predicted"/>
<feature type="transmembrane region" description="Helical" evidence="1">
    <location>
        <begin position="142"/>
        <end position="168"/>
    </location>
</feature>
<keyword evidence="1" id="KW-0472">Membrane</keyword>
<dbReference type="EMBL" id="JBBMFT010000001">
    <property type="protein sequence ID" value="MEQ2455172.1"/>
    <property type="molecule type" value="Genomic_DNA"/>
</dbReference>
<keyword evidence="3" id="KW-1185">Reference proteome</keyword>
<dbReference type="Proteomes" id="UP001440599">
    <property type="component" value="Unassembled WGS sequence"/>
</dbReference>
<reference evidence="2 3" key="1">
    <citation type="submission" date="2024-03" db="EMBL/GenBank/DDBJ databases">
        <title>Human intestinal bacterial collection.</title>
        <authorList>
            <person name="Pauvert C."/>
            <person name="Hitch T.C.A."/>
            <person name="Clavel T."/>
        </authorList>
    </citation>
    <scope>NUCLEOTIDE SEQUENCE [LARGE SCALE GENOMIC DNA]</scope>
    <source>
        <strain evidence="2 3">CLA-AP-H34</strain>
    </source>
</reference>
<keyword evidence="1" id="KW-0812">Transmembrane</keyword>
<name>A0ABV1EMM8_9FIRM</name>
<keyword evidence="1" id="KW-1133">Transmembrane helix</keyword>
<gene>
    <name evidence="2" type="ORF">WMO45_01450</name>
</gene>
<dbReference type="RefSeq" id="WP_349138866.1">
    <property type="nucleotide sequence ID" value="NZ_JBBMFT010000001.1"/>
</dbReference>
<evidence type="ECO:0008006" key="4">
    <source>
        <dbReference type="Google" id="ProtNLM"/>
    </source>
</evidence>
<protein>
    <recommendedName>
        <fullName evidence="4">Biotin transporter</fullName>
    </recommendedName>
</protein>
<feature type="transmembrane region" description="Helical" evidence="1">
    <location>
        <begin position="12"/>
        <end position="33"/>
    </location>
</feature>
<evidence type="ECO:0000256" key="1">
    <source>
        <dbReference type="SAM" id="Phobius"/>
    </source>
</evidence>
<feature type="transmembrane region" description="Helical" evidence="1">
    <location>
        <begin position="45"/>
        <end position="75"/>
    </location>
</feature>
<evidence type="ECO:0000313" key="2">
    <source>
        <dbReference type="EMBL" id="MEQ2455172.1"/>
    </source>
</evidence>
<organism evidence="2 3">
    <name type="scientific">Flavonifractor hominis</name>
    <dbReference type="NCBI Taxonomy" id="3133178"/>
    <lineage>
        <taxon>Bacteria</taxon>
        <taxon>Bacillati</taxon>
        <taxon>Bacillota</taxon>
        <taxon>Clostridia</taxon>
        <taxon>Eubacteriales</taxon>
        <taxon>Oscillospiraceae</taxon>
        <taxon>Flavonifractor</taxon>
    </lineage>
</organism>